<organism evidence="3 4">
    <name type="scientific">Varunaivibrio sulfuroxidans</name>
    <dbReference type="NCBI Taxonomy" id="1773489"/>
    <lineage>
        <taxon>Bacteria</taxon>
        <taxon>Pseudomonadati</taxon>
        <taxon>Pseudomonadota</taxon>
        <taxon>Alphaproteobacteria</taxon>
        <taxon>Rhodospirillales</taxon>
        <taxon>Magnetovibrionaceae</taxon>
        <taxon>Varunaivibrio</taxon>
    </lineage>
</organism>
<dbReference type="InterPro" id="IPR036365">
    <property type="entry name" value="PGBD-like_sf"/>
</dbReference>
<dbReference type="EMBL" id="SLZW01000010">
    <property type="protein sequence ID" value="TCS60650.1"/>
    <property type="molecule type" value="Genomic_DNA"/>
</dbReference>
<feature type="region of interest" description="Disordered" evidence="1">
    <location>
        <begin position="356"/>
        <end position="401"/>
    </location>
</feature>
<comment type="caution">
    <text evidence="3">The sequence shown here is derived from an EMBL/GenBank/DDBJ whole genome shotgun (WGS) entry which is preliminary data.</text>
</comment>
<reference evidence="3 4" key="1">
    <citation type="submission" date="2019-03" db="EMBL/GenBank/DDBJ databases">
        <title>Genomic Encyclopedia of Type Strains, Phase IV (KMG-IV): sequencing the most valuable type-strain genomes for metagenomic binning, comparative biology and taxonomic classification.</title>
        <authorList>
            <person name="Goeker M."/>
        </authorList>
    </citation>
    <scope>NUCLEOTIDE SEQUENCE [LARGE SCALE GENOMIC DNA]</scope>
    <source>
        <strain evidence="3 4">DSM 101688</strain>
    </source>
</reference>
<dbReference type="OrthoDB" id="7366928at2"/>
<dbReference type="Proteomes" id="UP000295304">
    <property type="component" value="Unassembled WGS sequence"/>
</dbReference>
<dbReference type="Gene3D" id="1.10.101.10">
    <property type="entry name" value="PGBD-like superfamily/PGBD"/>
    <property type="match status" value="1"/>
</dbReference>
<gene>
    <name evidence="3" type="ORF">EDD55_110126</name>
</gene>
<protein>
    <submittedName>
        <fullName evidence="3">Putative peptidoglycan binding protein</fullName>
    </submittedName>
</protein>
<evidence type="ECO:0000313" key="3">
    <source>
        <dbReference type="EMBL" id="TCS60650.1"/>
    </source>
</evidence>
<name>A0A4R3J817_9PROT</name>
<dbReference type="AlphaFoldDB" id="A0A4R3J817"/>
<evidence type="ECO:0000313" key="4">
    <source>
        <dbReference type="Proteomes" id="UP000295304"/>
    </source>
</evidence>
<feature type="region of interest" description="Disordered" evidence="1">
    <location>
        <begin position="159"/>
        <end position="199"/>
    </location>
</feature>
<evidence type="ECO:0000256" key="1">
    <source>
        <dbReference type="SAM" id="MobiDB-lite"/>
    </source>
</evidence>
<evidence type="ECO:0000259" key="2">
    <source>
        <dbReference type="Pfam" id="PF01471"/>
    </source>
</evidence>
<dbReference type="InterPro" id="IPR036366">
    <property type="entry name" value="PGBDSf"/>
</dbReference>
<dbReference type="SUPFAM" id="SSF47090">
    <property type="entry name" value="PGBD-like"/>
    <property type="match status" value="1"/>
</dbReference>
<sequence length="401" mass="42685">MSLSRFAPSFSTKAIFPRPLKFTRPLAANTSADRTDVRDAKTLLAGLGFYAPPDWGVTGYPDRALFDAIRGYQKSQGLSVDGVIKPGGETEASLRALQESAGRGGVGASPIESADAIHAVNGRPAKTMEYSGTRPHIEGAPSFGEKGRAGVLNLAERKDGRAPATGGNLVRRAGITPPSPSERKKIAPPLDPSDSLSADTTPACPVPANKKNWMARHHQEKNWNAFHEVTSADKGLGERVQYTLQEIFGQEGAMTSRANGTTAGMQPGTLNGLIKGGYVKNIPLNTSPRDLSLEQMRDAYKGFFDETFKALGGVKALNRIHDKRAAAVLGDALFSHGTALGTLAVQKGINAVRPGLLGTPDGIPREQDVASPRRVDRRSQNAGRDAERHRGRPVGGGQKRS</sequence>
<accession>A0A4R3J817</accession>
<dbReference type="RefSeq" id="WP_132939953.1">
    <property type="nucleotide sequence ID" value="NZ_CP119676.1"/>
</dbReference>
<feature type="domain" description="Peptidoglycan binding-like" evidence="2">
    <location>
        <begin position="34"/>
        <end position="84"/>
    </location>
</feature>
<dbReference type="InterPro" id="IPR002477">
    <property type="entry name" value="Peptidoglycan-bd-like"/>
</dbReference>
<dbReference type="Pfam" id="PF01471">
    <property type="entry name" value="PG_binding_1"/>
    <property type="match status" value="1"/>
</dbReference>
<feature type="compositionally biased region" description="Basic and acidic residues" evidence="1">
    <location>
        <begin position="363"/>
        <end position="388"/>
    </location>
</feature>
<proteinExistence type="predicted"/>
<keyword evidence="4" id="KW-1185">Reference proteome</keyword>